<gene>
    <name evidence="1" type="ordered locus">Rpic12D_2778</name>
    <name evidence="2" type="ordered locus">Rpic12D_4957</name>
</gene>
<keyword evidence="2" id="KW-0614">Plasmid</keyword>
<geneLocation type="plasmid" evidence="2">
    <name>pRp12D01</name>
</geneLocation>
<dbReference type="EMBL" id="CP001646">
    <property type="protein sequence ID" value="ACS66191.1"/>
    <property type="molecule type" value="Genomic_DNA"/>
</dbReference>
<dbReference type="EMBL" id="CP001644">
    <property type="protein sequence ID" value="ACS64049.1"/>
    <property type="molecule type" value="Genomic_DNA"/>
</dbReference>
<dbReference type="KEGG" id="rpf:Rpic12D_4957"/>
<dbReference type="HOGENOM" id="CLU_130947_1_0_4"/>
<dbReference type="AlphaFoldDB" id="C6BEN7"/>
<evidence type="ECO:0000313" key="1">
    <source>
        <dbReference type="EMBL" id="ACS64049.1"/>
    </source>
</evidence>
<proteinExistence type="predicted"/>
<sequence>MSAKVQVDKYFTALERLKARGEPISNDAVALEAGSGRGSIKKSRPAYAELIAAINAAAKQQAEAKVASDPMPGMRKDIEDLTRRLDQSLDREVALLHELYDLRAKAKQLAEENRLLKLGRLVPVQ</sequence>
<reference evidence="1" key="1">
    <citation type="submission" date="2009-06" db="EMBL/GenBank/DDBJ databases">
        <title>Complete sequence chromosome 1 of Ralstonia pickettii 12D.</title>
        <authorList>
            <consortium name="US DOE Joint Genome Institute"/>
            <person name="Lucas S."/>
            <person name="Copeland A."/>
            <person name="Lapidus A."/>
            <person name="Glavina del Rio T."/>
            <person name="Dalin E."/>
            <person name="Tice H."/>
            <person name="Bruce D."/>
            <person name="Goodwin L."/>
            <person name="Pitluck S."/>
            <person name="Sims D."/>
            <person name="Meincke L."/>
            <person name="Brettin T."/>
            <person name="Detter J.C."/>
            <person name="Han C."/>
            <person name="Larimer F."/>
            <person name="Land M."/>
            <person name="Hauser L."/>
            <person name="Kyrpides N."/>
            <person name="Ovchinnikova G."/>
            <person name="Marsh T."/>
            <person name="Richardson P."/>
        </authorList>
    </citation>
    <scope>NUCLEOTIDE SEQUENCE [LARGE SCALE GENOMIC DNA]</scope>
    <source>
        <strain evidence="1">12D</strain>
    </source>
</reference>
<reference evidence="2" key="2">
    <citation type="submission" date="2009-06" db="EMBL/GenBank/DDBJ databases">
        <title>Complete sequence plasmid 1 of Ralstonia pickettii 12D.</title>
        <authorList>
            <consortium name="US DOE Joint Genome Institute"/>
            <person name="Lucas S."/>
            <person name="Copeland A."/>
            <person name="Lapidus A."/>
            <person name="Glavina del Rio T."/>
            <person name="Dalin E."/>
            <person name="Tice H."/>
            <person name="Bruce D."/>
            <person name="Goodwin L."/>
            <person name="Pitluck S."/>
            <person name="Sims D."/>
            <person name="Meincke L."/>
            <person name="Brettin T."/>
            <person name="Detter J.C."/>
            <person name="Han C."/>
            <person name="Larimer F."/>
            <person name="Land M."/>
            <person name="Hauser L."/>
            <person name="Kyrpides N."/>
            <person name="Ovchinnikova G."/>
            <person name="Marsh T."/>
            <person name="Richardson P."/>
        </authorList>
    </citation>
    <scope>NUCLEOTIDE SEQUENCE [LARGE SCALE GENOMIC DNA]</scope>
    <source>
        <plasmid evidence="2">12D</plasmid>
        <plasmid evidence="2">pRp12D01</plasmid>
    </source>
</reference>
<protein>
    <submittedName>
        <fullName evidence="1">Uncharacterized protein</fullName>
    </submittedName>
</protein>
<accession>C6BEN7</accession>
<organism evidence="1">
    <name type="scientific">Ralstonia pickettii (strain 12D)</name>
    <dbReference type="NCBI Taxonomy" id="428406"/>
    <lineage>
        <taxon>Bacteria</taxon>
        <taxon>Pseudomonadati</taxon>
        <taxon>Pseudomonadota</taxon>
        <taxon>Betaproteobacteria</taxon>
        <taxon>Burkholderiales</taxon>
        <taxon>Burkholderiaceae</taxon>
        <taxon>Ralstonia</taxon>
    </lineage>
</organism>
<evidence type="ECO:0000313" key="2">
    <source>
        <dbReference type="EMBL" id="ACS66191.1"/>
    </source>
</evidence>
<name>C6BEN7_RALP1</name>
<dbReference type="KEGG" id="rpf:Rpic12D_2778"/>